<accession>A0ABR4JER1</accession>
<dbReference type="PANTHER" id="PTHR43791:SF78">
    <property type="entry name" value="TRANSPORTER, PUTATIVE (AFU_ORTHOLOGUE AFUA_3G01370)-RELATED"/>
    <property type="match status" value="1"/>
</dbReference>
<feature type="transmembrane region" description="Helical" evidence="6">
    <location>
        <begin position="339"/>
        <end position="359"/>
    </location>
</feature>
<dbReference type="SUPFAM" id="SSF103473">
    <property type="entry name" value="MFS general substrate transporter"/>
    <property type="match status" value="1"/>
</dbReference>
<dbReference type="Pfam" id="PF07690">
    <property type="entry name" value="MFS_1"/>
    <property type="match status" value="1"/>
</dbReference>
<gene>
    <name evidence="8" type="ORF">BJY01DRAFT_258011</name>
</gene>
<dbReference type="Proteomes" id="UP001610446">
    <property type="component" value="Unassembled WGS sequence"/>
</dbReference>
<feature type="transmembrane region" description="Helical" evidence="6">
    <location>
        <begin position="365"/>
        <end position="386"/>
    </location>
</feature>
<dbReference type="EMBL" id="JBFXLU010000144">
    <property type="protein sequence ID" value="KAL2838530.1"/>
    <property type="molecule type" value="Genomic_DNA"/>
</dbReference>
<evidence type="ECO:0000256" key="5">
    <source>
        <dbReference type="ARBA" id="ARBA00023136"/>
    </source>
</evidence>
<feature type="transmembrane region" description="Helical" evidence="6">
    <location>
        <begin position="137"/>
        <end position="156"/>
    </location>
</feature>
<evidence type="ECO:0000256" key="6">
    <source>
        <dbReference type="SAM" id="Phobius"/>
    </source>
</evidence>
<proteinExistence type="predicted"/>
<organism evidence="8 9">
    <name type="scientific">Aspergillus pseudoustus</name>
    <dbReference type="NCBI Taxonomy" id="1810923"/>
    <lineage>
        <taxon>Eukaryota</taxon>
        <taxon>Fungi</taxon>
        <taxon>Dikarya</taxon>
        <taxon>Ascomycota</taxon>
        <taxon>Pezizomycotina</taxon>
        <taxon>Eurotiomycetes</taxon>
        <taxon>Eurotiomycetidae</taxon>
        <taxon>Eurotiales</taxon>
        <taxon>Aspergillaceae</taxon>
        <taxon>Aspergillus</taxon>
        <taxon>Aspergillus subgen. Nidulantes</taxon>
    </lineage>
</organism>
<protein>
    <submittedName>
        <fullName evidence="8">Major facilitator superfamily domain-containing protein</fullName>
    </submittedName>
</protein>
<feature type="transmembrane region" description="Helical" evidence="6">
    <location>
        <begin position="37"/>
        <end position="54"/>
    </location>
</feature>
<feature type="transmembrane region" description="Helical" evidence="6">
    <location>
        <begin position="108"/>
        <end position="131"/>
    </location>
</feature>
<evidence type="ECO:0000259" key="7">
    <source>
        <dbReference type="PROSITE" id="PS50850"/>
    </source>
</evidence>
<feature type="transmembrane region" description="Helical" evidence="6">
    <location>
        <begin position="308"/>
        <end position="327"/>
    </location>
</feature>
<comment type="subcellular location">
    <subcellularLocation>
        <location evidence="1">Membrane</location>
        <topology evidence="1">Multi-pass membrane protein</topology>
    </subcellularLocation>
</comment>
<dbReference type="InterPro" id="IPR036259">
    <property type="entry name" value="MFS_trans_sf"/>
</dbReference>
<feature type="domain" description="Major facilitator superfamily (MFS) profile" evidence="7">
    <location>
        <begin position="41"/>
        <end position="457"/>
    </location>
</feature>
<dbReference type="Gene3D" id="1.20.1250.20">
    <property type="entry name" value="MFS general substrate transporter like domains"/>
    <property type="match status" value="2"/>
</dbReference>
<evidence type="ECO:0000256" key="1">
    <source>
        <dbReference type="ARBA" id="ARBA00004141"/>
    </source>
</evidence>
<feature type="transmembrane region" description="Helical" evidence="6">
    <location>
        <begin position="429"/>
        <end position="452"/>
    </location>
</feature>
<keyword evidence="2" id="KW-0813">Transport</keyword>
<feature type="transmembrane region" description="Helical" evidence="6">
    <location>
        <begin position="202"/>
        <end position="224"/>
    </location>
</feature>
<evidence type="ECO:0000313" key="8">
    <source>
        <dbReference type="EMBL" id="KAL2838530.1"/>
    </source>
</evidence>
<feature type="transmembrane region" description="Helical" evidence="6">
    <location>
        <begin position="398"/>
        <end position="417"/>
    </location>
</feature>
<dbReference type="PANTHER" id="PTHR43791">
    <property type="entry name" value="PERMEASE-RELATED"/>
    <property type="match status" value="1"/>
</dbReference>
<feature type="transmembrane region" description="Helical" evidence="6">
    <location>
        <begin position="277"/>
        <end position="296"/>
    </location>
</feature>
<keyword evidence="5 6" id="KW-0472">Membrane</keyword>
<feature type="transmembrane region" description="Helical" evidence="6">
    <location>
        <begin position="168"/>
        <end position="190"/>
    </location>
</feature>
<sequence>MEEDITKAKAIHEEAISTLVGLSDEEKAIERRVVRRVDMLILPLVVLVYLMNYIDRNNYSAARLQGLESDLNLVGEQYQTGLSIFFVSYILGQLPSNLMLNYFGRPSLYLGLFVCAWGSVAACTAAVQSYGGIMACRFILGIVESPFFSGVLFYLSKWYTRSEINLRMAIFYSGGLLSGAFGNLIAAGILNGLAGRYGLAAWRWLYIIEGGITVFVGLLVVLFLPDFPHTWRLLSPEEKNVAIRRLALEATESDIDDAKGKSQLHGLQLAVTDIKTWILAAGYTALTGAAGFQNFFPTLTATLGYSHTISLLLVAPPYIFMTLWSYGHGWLADKYNQRFWFYMYPIPLTIIGFVVFMTTDSFGPRYFSFFLVIFVFATNVTTFTWIASSIGQPPAKRAAAFAIINALGTSTSIWTPYTYTLSGTPYYRLAFGICLGLQVVTGLMGLALRWVLVRENQRLARLEESDEAELSEADMERLEKAARDQGVDVQTARVLQRGFRYVI</sequence>
<dbReference type="InterPro" id="IPR011701">
    <property type="entry name" value="MFS"/>
</dbReference>
<evidence type="ECO:0000256" key="4">
    <source>
        <dbReference type="ARBA" id="ARBA00022989"/>
    </source>
</evidence>
<dbReference type="InterPro" id="IPR020846">
    <property type="entry name" value="MFS_dom"/>
</dbReference>
<reference evidence="8 9" key="1">
    <citation type="submission" date="2024-07" db="EMBL/GenBank/DDBJ databases">
        <title>Section-level genome sequencing and comparative genomics of Aspergillus sections Usti and Cavernicolus.</title>
        <authorList>
            <consortium name="Lawrence Berkeley National Laboratory"/>
            <person name="Nybo J.L."/>
            <person name="Vesth T.C."/>
            <person name="Theobald S."/>
            <person name="Frisvad J.C."/>
            <person name="Larsen T.O."/>
            <person name="Kjaerboelling I."/>
            <person name="Rothschild-Mancinelli K."/>
            <person name="Lyhne E.K."/>
            <person name="Kogle M.E."/>
            <person name="Barry K."/>
            <person name="Clum A."/>
            <person name="Na H."/>
            <person name="Ledsgaard L."/>
            <person name="Lin J."/>
            <person name="Lipzen A."/>
            <person name="Kuo A."/>
            <person name="Riley R."/>
            <person name="Mondo S."/>
            <person name="Labutti K."/>
            <person name="Haridas S."/>
            <person name="Pangalinan J."/>
            <person name="Salamov A.A."/>
            <person name="Simmons B.A."/>
            <person name="Magnuson J.K."/>
            <person name="Chen J."/>
            <person name="Drula E."/>
            <person name="Henrissat B."/>
            <person name="Wiebenga A."/>
            <person name="Lubbers R.J."/>
            <person name="Gomes A.C."/>
            <person name="Makela M.R."/>
            <person name="Stajich J."/>
            <person name="Grigoriev I.V."/>
            <person name="Mortensen U.H."/>
            <person name="De Vries R.P."/>
            <person name="Baker S.E."/>
            <person name="Andersen M.R."/>
        </authorList>
    </citation>
    <scope>NUCLEOTIDE SEQUENCE [LARGE SCALE GENOMIC DNA]</scope>
    <source>
        <strain evidence="8 9">CBS 123904</strain>
    </source>
</reference>
<keyword evidence="4 6" id="KW-1133">Transmembrane helix</keyword>
<keyword evidence="9" id="KW-1185">Reference proteome</keyword>
<evidence type="ECO:0000256" key="2">
    <source>
        <dbReference type="ARBA" id="ARBA00022448"/>
    </source>
</evidence>
<evidence type="ECO:0000313" key="9">
    <source>
        <dbReference type="Proteomes" id="UP001610446"/>
    </source>
</evidence>
<dbReference type="PROSITE" id="PS50850">
    <property type="entry name" value="MFS"/>
    <property type="match status" value="1"/>
</dbReference>
<feature type="transmembrane region" description="Helical" evidence="6">
    <location>
        <begin position="78"/>
        <end position="96"/>
    </location>
</feature>
<evidence type="ECO:0000256" key="3">
    <source>
        <dbReference type="ARBA" id="ARBA00022692"/>
    </source>
</evidence>
<keyword evidence="3 6" id="KW-0812">Transmembrane</keyword>
<name>A0ABR4JER1_9EURO</name>
<comment type="caution">
    <text evidence="8">The sequence shown here is derived from an EMBL/GenBank/DDBJ whole genome shotgun (WGS) entry which is preliminary data.</text>
</comment>